<feature type="compositionally biased region" description="Low complexity" evidence="1">
    <location>
        <begin position="184"/>
        <end position="214"/>
    </location>
</feature>
<feature type="signal peptide" evidence="2">
    <location>
        <begin position="1"/>
        <end position="23"/>
    </location>
</feature>
<dbReference type="EMBL" id="JAAAHY010001633">
    <property type="protein sequence ID" value="KAF9947669.1"/>
    <property type="molecule type" value="Genomic_DNA"/>
</dbReference>
<proteinExistence type="predicted"/>
<feature type="compositionally biased region" description="Low complexity" evidence="1">
    <location>
        <begin position="157"/>
        <end position="174"/>
    </location>
</feature>
<keyword evidence="4" id="KW-1185">Reference proteome</keyword>
<evidence type="ECO:0000256" key="1">
    <source>
        <dbReference type="SAM" id="MobiDB-lite"/>
    </source>
</evidence>
<dbReference type="AlphaFoldDB" id="A0A9P6LWY2"/>
<reference evidence="3" key="1">
    <citation type="journal article" date="2020" name="Fungal Divers.">
        <title>Resolving the Mortierellaceae phylogeny through synthesis of multi-gene phylogenetics and phylogenomics.</title>
        <authorList>
            <person name="Vandepol N."/>
            <person name="Liber J."/>
            <person name="Desiro A."/>
            <person name="Na H."/>
            <person name="Kennedy M."/>
            <person name="Barry K."/>
            <person name="Grigoriev I.V."/>
            <person name="Miller A.N."/>
            <person name="O'Donnell K."/>
            <person name="Stajich J.E."/>
            <person name="Bonito G."/>
        </authorList>
    </citation>
    <scope>NUCLEOTIDE SEQUENCE</scope>
    <source>
        <strain evidence="3">CK1249</strain>
    </source>
</reference>
<evidence type="ECO:0000313" key="4">
    <source>
        <dbReference type="Proteomes" id="UP000738359"/>
    </source>
</evidence>
<dbReference type="Proteomes" id="UP000738359">
    <property type="component" value="Unassembled WGS sequence"/>
</dbReference>
<evidence type="ECO:0000256" key="2">
    <source>
        <dbReference type="SAM" id="SignalP"/>
    </source>
</evidence>
<feature type="compositionally biased region" description="Polar residues" evidence="1">
    <location>
        <begin position="218"/>
        <end position="228"/>
    </location>
</feature>
<accession>A0A9P6LWY2</accession>
<comment type="caution">
    <text evidence="3">The sequence shown here is derived from an EMBL/GenBank/DDBJ whole genome shotgun (WGS) entry which is preliminary data.</text>
</comment>
<feature type="chain" id="PRO_5040360377" evidence="2">
    <location>
        <begin position="24"/>
        <end position="234"/>
    </location>
</feature>
<sequence>MKARKATILWAFGLTLLLSTTSTLQLVTTFAAPVSAPSSPGSSVPLTQPNVPLASEDCRRCLAQELIRIPKCDSLSVNTPALLPSERDPVKIKEYKTHFPDVVECLCEAASLAQGSGGWVKRCDGVCTGAVEKNQRRILNAFSEQFSCESNNADSTTSFVSSSSSSSSNPSSLSKPDVETEAKSQPSVAPSSSSARQPLSRFPAKVAPAAAAMPLTSMRPSTVSNTHSGHPARL</sequence>
<gene>
    <name evidence="3" type="ORF">BGZ70_002571</name>
</gene>
<feature type="region of interest" description="Disordered" evidence="1">
    <location>
        <begin position="157"/>
        <end position="234"/>
    </location>
</feature>
<dbReference type="OrthoDB" id="2447563at2759"/>
<organism evidence="3 4">
    <name type="scientific">Mortierella alpina</name>
    <name type="common">Oleaginous fungus</name>
    <name type="synonym">Mortierella renispora</name>
    <dbReference type="NCBI Taxonomy" id="64518"/>
    <lineage>
        <taxon>Eukaryota</taxon>
        <taxon>Fungi</taxon>
        <taxon>Fungi incertae sedis</taxon>
        <taxon>Mucoromycota</taxon>
        <taxon>Mortierellomycotina</taxon>
        <taxon>Mortierellomycetes</taxon>
        <taxon>Mortierellales</taxon>
        <taxon>Mortierellaceae</taxon>
        <taxon>Mortierella</taxon>
    </lineage>
</organism>
<keyword evidence="2" id="KW-0732">Signal</keyword>
<protein>
    <submittedName>
        <fullName evidence="3">Uncharacterized protein</fullName>
    </submittedName>
</protein>
<evidence type="ECO:0000313" key="3">
    <source>
        <dbReference type="EMBL" id="KAF9947669.1"/>
    </source>
</evidence>
<name>A0A9P6LWY2_MORAP</name>